<accession>A0AAN6MAG8</accession>
<keyword evidence="1" id="KW-0456">Lyase</keyword>
<dbReference type="InterPro" id="IPR040442">
    <property type="entry name" value="Pyrv_kinase-like_dom_sf"/>
</dbReference>
<dbReference type="PANTHER" id="PTHR42905">
    <property type="entry name" value="PHOSPHOENOLPYRUVATE CARBOXYLASE"/>
    <property type="match status" value="1"/>
</dbReference>
<dbReference type="GO" id="GO:0016829">
    <property type="term" value="F:lyase activity"/>
    <property type="evidence" value="ECO:0007669"/>
    <property type="project" value="UniProtKB-KW"/>
</dbReference>
<dbReference type="Gene3D" id="3.20.20.60">
    <property type="entry name" value="Phosphoenolpyruvate-binding domains"/>
    <property type="match status" value="1"/>
</dbReference>
<dbReference type="SUPFAM" id="SSF51621">
    <property type="entry name" value="Phosphoenolpyruvate/pyruvate domain"/>
    <property type="match status" value="1"/>
</dbReference>
<reference evidence="1" key="1">
    <citation type="journal article" date="2023" name="Mol. Phylogenet. Evol.">
        <title>Genome-scale phylogeny and comparative genomics of the fungal order Sordariales.</title>
        <authorList>
            <person name="Hensen N."/>
            <person name="Bonometti L."/>
            <person name="Westerberg I."/>
            <person name="Brannstrom I.O."/>
            <person name="Guillou S."/>
            <person name="Cros-Aarteil S."/>
            <person name="Calhoun S."/>
            <person name="Haridas S."/>
            <person name="Kuo A."/>
            <person name="Mondo S."/>
            <person name="Pangilinan J."/>
            <person name="Riley R."/>
            <person name="LaButti K."/>
            <person name="Andreopoulos B."/>
            <person name="Lipzen A."/>
            <person name="Chen C."/>
            <person name="Yan M."/>
            <person name="Daum C."/>
            <person name="Ng V."/>
            <person name="Clum A."/>
            <person name="Steindorff A."/>
            <person name="Ohm R.A."/>
            <person name="Martin F."/>
            <person name="Silar P."/>
            <person name="Natvig D.O."/>
            <person name="Lalanne C."/>
            <person name="Gautier V."/>
            <person name="Ament-Velasquez S.L."/>
            <person name="Kruys A."/>
            <person name="Hutchinson M.I."/>
            <person name="Powell A.J."/>
            <person name="Barry K."/>
            <person name="Miller A.N."/>
            <person name="Grigoriev I.V."/>
            <person name="Debuchy R."/>
            <person name="Gladieux P."/>
            <person name="Hiltunen Thoren M."/>
            <person name="Johannesson H."/>
        </authorList>
    </citation>
    <scope>NUCLEOTIDE SEQUENCE</scope>
    <source>
        <strain evidence="1">CBS 103.79</strain>
    </source>
</reference>
<sequence>MTTPIVAPTPLSIPNRPPLSTLSALATSFKALHQPPNPPLRLANAYDATSARLIASHPSCVALATASFALALTAGTSDPELTLDQNLALVAPIAAVAHEVGLPLSVDVQDGYGERLEEVVRRVILEVGAVGANLEDSERQVGGRVMEVEEAVERVERAVKVAREVGVGDFVVNARSDAFLRGGTIEESVERGRRFLEAGATTVYVFWPAGREMVEEDVRKVVEGLGGRVNIQPRRAGGVQMTAMTAGDVARLGAARISVGPQLYHAAAAALRAAVDDVFGK</sequence>
<proteinExistence type="predicted"/>
<dbReference type="InterPro" id="IPR039556">
    <property type="entry name" value="ICL/PEPM"/>
</dbReference>
<evidence type="ECO:0000313" key="1">
    <source>
        <dbReference type="EMBL" id="KAK3897316.1"/>
    </source>
</evidence>
<dbReference type="Pfam" id="PF13714">
    <property type="entry name" value="PEP_mutase"/>
    <property type="match status" value="1"/>
</dbReference>
<dbReference type="PANTHER" id="PTHR42905:SF16">
    <property type="entry name" value="CARBOXYPHOSPHONOENOLPYRUVATE PHOSPHONOMUTASE-LIKE PROTEIN (AFU_ORTHOLOGUE AFUA_5G07230)"/>
    <property type="match status" value="1"/>
</dbReference>
<dbReference type="CDD" id="cd00377">
    <property type="entry name" value="ICL_PEPM"/>
    <property type="match status" value="1"/>
</dbReference>
<dbReference type="InterPro" id="IPR015813">
    <property type="entry name" value="Pyrv/PenolPyrv_kinase-like_dom"/>
</dbReference>
<evidence type="ECO:0000313" key="2">
    <source>
        <dbReference type="Proteomes" id="UP001303889"/>
    </source>
</evidence>
<gene>
    <name evidence="1" type="ORF">C8A05DRAFT_19896</name>
</gene>
<dbReference type="EMBL" id="MU856200">
    <property type="protein sequence ID" value="KAK3897316.1"/>
    <property type="molecule type" value="Genomic_DNA"/>
</dbReference>
<protein>
    <submittedName>
        <fullName evidence="1">2-methylisocitrate lyase</fullName>
    </submittedName>
</protein>
<reference evidence="1" key="2">
    <citation type="submission" date="2023-05" db="EMBL/GenBank/DDBJ databases">
        <authorList>
            <consortium name="Lawrence Berkeley National Laboratory"/>
            <person name="Steindorff A."/>
            <person name="Hensen N."/>
            <person name="Bonometti L."/>
            <person name="Westerberg I."/>
            <person name="Brannstrom I.O."/>
            <person name="Guillou S."/>
            <person name="Cros-Aarteil S."/>
            <person name="Calhoun S."/>
            <person name="Haridas S."/>
            <person name="Kuo A."/>
            <person name="Mondo S."/>
            <person name="Pangilinan J."/>
            <person name="Riley R."/>
            <person name="Labutti K."/>
            <person name="Andreopoulos B."/>
            <person name="Lipzen A."/>
            <person name="Chen C."/>
            <person name="Yanf M."/>
            <person name="Daum C."/>
            <person name="Ng V."/>
            <person name="Clum A."/>
            <person name="Ohm R."/>
            <person name="Martin F."/>
            <person name="Silar P."/>
            <person name="Natvig D."/>
            <person name="Lalanne C."/>
            <person name="Gautier V."/>
            <person name="Ament-Velasquez S.L."/>
            <person name="Kruys A."/>
            <person name="Hutchinson M.I."/>
            <person name="Powell A.J."/>
            <person name="Barry K."/>
            <person name="Miller A.N."/>
            <person name="Grigoriev I.V."/>
            <person name="Debuchy R."/>
            <person name="Gladieux P."/>
            <person name="Thoren M.H."/>
            <person name="Johannesson H."/>
        </authorList>
    </citation>
    <scope>NUCLEOTIDE SEQUENCE</scope>
    <source>
        <strain evidence="1">CBS 103.79</strain>
    </source>
</reference>
<comment type="caution">
    <text evidence="1">The sequence shown here is derived from an EMBL/GenBank/DDBJ whole genome shotgun (WGS) entry which is preliminary data.</text>
</comment>
<dbReference type="Proteomes" id="UP001303889">
    <property type="component" value="Unassembled WGS sequence"/>
</dbReference>
<dbReference type="AlphaFoldDB" id="A0AAN6MAG8"/>
<keyword evidence="2" id="KW-1185">Reference proteome</keyword>
<organism evidence="1 2">
    <name type="scientific">Staphylotrichum tortipilum</name>
    <dbReference type="NCBI Taxonomy" id="2831512"/>
    <lineage>
        <taxon>Eukaryota</taxon>
        <taxon>Fungi</taxon>
        <taxon>Dikarya</taxon>
        <taxon>Ascomycota</taxon>
        <taxon>Pezizomycotina</taxon>
        <taxon>Sordariomycetes</taxon>
        <taxon>Sordariomycetidae</taxon>
        <taxon>Sordariales</taxon>
        <taxon>Chaetomiaceae</taxon>
        <taxon>Staphylotrichum</taxon>
    </lineage>
</organism>
<name>A0AAN6MAG8_9PEZI</name>